<keyword evidence="1" id="KW-1133">Transmembrane helix</keyword>
<protein>
    <recommendedName>
        <fullName evidence="4">AsmA family protein</fullName>
    </recommendedName>
</protein>
<keyword evidence="1" id="KW-0472">Membrane</keyword>
<dbReference type="RefSeq" id="WP_169623499.1">
    <property type="nucleotide sequence ID" value="NZ_JABBNT010000001.1"/>
</dbReference>
<evidence type="ECO:0000256" key="1">
    <source>
        <dbReference type="SAM" id="Phobius"/>
    </source>
</evidence>
<feature type="transmembrane region" description="Helical" evidence="1">
    <location>
        <begin position="12"/>
        <end position="30"/>
    </location>
</feature>
<evidence type="ECO:0000313" key="3">
    <source>
        <dbReference type="Proteomes" id="UP000539372"/>
    </source>
</evidence>
<dbReference type="EMBL" id="JABBNT010000001">
    <property type="protein sequence ID" value="NMM43202.1"/>
    <property type="molecule type" value="Genomic_DNA"/>
</dbReference>
<dbReference type="Proteomes" id="UP000539372">
    <property type="component" value="Unassembled WGS sequence"/>
</dbReference>
<evidence type="ECO:0008006" key="4">
    <source>
        <dbReference type="Google" id="ProtNLM"/>
    </source>
</evidence>
<keyword evidence="3" id="KW-1185">Reference proteome</keyword>
<comment type="caution">
    <text evidence="2">The sequence shown here is derived from an EMBL/GenBank/DDBJ whole genome shotgun (WGS) entry which is preliminary data.</text>
</comment>
<dbReference type="AlphaFoldDB" id="A0A7Y0DX39"/>
<name>A0A7Y0DX39_9PROT</name>
<accession>A0A7Y0DX39</accession>
<reference evidence="2 3" key="1">
    <citation type="submission" date="2020-04" db="EMBL/GenBank/DDBJ databases">
        <title>Rhodospirillaceae bacterium KN72 isolated from deep sea.</title>
        <authorList>
            <person name="Zhang D.-C."/>
        </authorList>
    </citation>
    <scope>NUCLEOTIDE SEQUENCE [LARGE SCALE GENOMIC DNA]</scope>
    <source>
        <strain evidence="2 3">KN72</strain>
    </source>
</reference>
<organism evidence="2 3">
    <name type="scientific">Pacificispira spongiicola</name>
    <dbReference type="NCBI Taxonomy" id="2729598"/>
    <lineage>
        <taxon>Bacteria</taxon>
        <taxon>Pseudomonadati</taxon>
        <taxon>Pseudomonadota</taxon>
        <taxon>Alphaproteobacteria</taxon>
        <taxon>Rhodospirillales</taxon>
        <taxon>Rhodospirillaceae</taxon>
        <taxon>Pacificispira</taxon>
    </lineage>
</organism>
<evidence type="ECO:0000313" key="2">
    <source>
        <dbReference type="EMBL" id="NMM43202.1"/>
    </source>
</evidence>
<sequence length="866" mass="89506">MTEQAVSNGRRPVWLALVAVVAVLAGLWFGPRFVDWSGFKPRLESLISKQLGVDVVLRGALLVDILPQPKITAADVLVVGDGVDGSLRWLRGTLDPRGLLFGEILPRDLHLVEADIRLPAAIPRIGTGMGKAVVAIENSRVSLTGGPDWLPQSVERVNGVLSLGGAAVNGGAGLSFDGEARYQGQPVGLVLDVGRDGYSRIAIGHGPSSGDLVLSGMATADGWRGKGTLVFEEAAFLSTLDLDAATRLVGEGAATMEADIALDAAGVLSLDIRSLESTRLSGKGRGTLVPGNRPAVDLSLTLDRADFATDAPDVALLSADLSRFMQRNGGVDVTATIEAGSLRLPTGMLRHAVLSLAAGGGVAMIDRASAVLPGQADLSFFGNINPSEDGWWFDGDLALSAGDLRGLLDWALPDRKAVWANLPPDRLKRTELTAHMILEPKSLEVAELTARVDDTVWAGALSVPMGSTGGEDTGTISAVLQGDSLNLDRYRGEGEGIALPDGWLISDRNRHLSFYLDRMIVGGVPVGGVSLDLQAAAGMLPSMDLSVADIVGSRISGRMGLEAQGAAKAQVTASIPAPDRLFGAFGVPARQAATFASFGETEITLDLSYNPDTGLGYVLDALGSGGDARLNGYTQAGSPVRLSISDGAINTDYLTVFGVSADCRSFQAGGWQCPEWSGAVPGLQVQGSGEVKVLADGTRELGVNITDAQADLGLFVARAGVPLLPEGNLLGAGRLTGRGGSFGAAVSDLSGSLALSGKASLSLRRGGGGAGRLKTIRTKLAKTFAMPGDVTGTITVDPSRIGVDFALLGAGGRLESHAAIDRATRGLTASIDIVTPQEPDPALTVDLKGALGAPDMKLNGRWLKGG</sequence>
<keyword evidence="1" id="KW-0812">Transmembrane</keyword>
<gene>
    <name evidence="2" type="ORF">HH303_01850</name>
</gene>
<proteinExistence type="predicted"/>